<reference evidence="1" key="1">
    <citation type="submission" date="2021-06" db="EMBL/GenBank/DDBJ databases">
        <authorList>
            <person name="Kallberg Y."/>
            <person name="Tangrot J."/>
            <person name="Rosling A."/>
        </authorList>
    </citation>
    <scope>NUCLEOTIDE SEQUENCE</scope>
    <source>
        <strain evidence="1">28 12/20/2015</strain>
    </source>
</reference>
<evidence type="ECO:0000313" key="1">
    <source>
        <dbReference type="EMBL" id="CAG8522303.1"/>
    </source>
</evidence>
<accession>A0ACA9LG26</accession>
<proteinExistence type="predicted"/>
<dbReference type="Proteomes" id="UP000789366">
    <property type="component" value="Unassembled WGS sequence"/>
</dbReference>
<gene>
    <name evidence="1" type="ORF">SPELUC_LOCUS3991</name>
</gene>
<sequence>MDDDYDYEFATYSTSSSTSNTSLWTSTLDQDDDVQQQHDEFVKQTEIDKYLTLPETDPTEKNDLLIWWKQRRSDFPILCILAKKTLQFLLLLFLQNACSQMSEIT</sequence>
<dbReference type="EMBL" id="CAJVPW010003314">
    <property type="protein sequence ID" value="CAG8522303.1"/>
    <property type="molecule type" value="Genomic_DNA"/>
</dbReference>
<keyword evidence="2" id="KW-1185">Reference proteome</keyword>
<protein>
    <submittedName>
        <fullName evidence="1">10958_t:CDS:1</fullName>
    </submittedName>
</protein>
<comment type="caution">
    <text evidence="1">The sequence shown here is derived from an EMBL/GenBank/DDBJ whole genome shotgun (WGS) entry which is preliminary data.</text>
</comment>
<name>A0ACA9LG26_9GLOM</name>
<organism evidence="1 2">
    <name type="scientific">Cetraspora pellucida</name>
    <dbReference type="NCBI Taxonomy" id="1433469"/>
    <lineage>
        <taxon>Eukaryota</taxon>
        <taxon>Fungi</taxon>
        <taxon>Fungi incertae sedis</taxon>
        <taxon>Mucoromycota</taxon>
        <taxon>Glomeromycotina</taxon>
        <taxon>Glomeromycetes</taxon>
        <taxon>Diversisporales</taxon>
        <taxon>Gigasporaceae</taxon>
        <taxon>Cetraspora</taxon>
    </lineage>
</organism>
<evidence type="ECO:0000313" key="2">
    <source>
        <dbReference type="Proteomes" id="UP000789366"/>
    </source>
</evidence>